<organism evidence="4">
    <name type="scientific">Onchocerca flexuosa</name>
    <dbReference type="NCBI Taxonomy" id="387005"/>
    <lineage>
        <taxon>Eukaryota</taxon>
        <taxon>Metazoa</taxon>
        <taxon>Ecdysozoa</taxon>
        <taxon>Nematoda</taxon>
        <taxon>Chromadorea</taxon>
        <taxon>Rhabditida</taxon>
        <taxon>Spirurina</taxon>
        <taxon>Spiruromorpha</taxon>
        <taxon>Filarioidea</taxon>
        <taxon>Onchocercidae</taxon>
        <taxon>Onchocerca</taxon>
    </lineage>
</organism>
<feature type="domain" description="Piwi" evidence="1">
    <location>
        <begin position="104"/>
        <end position="171"/>
    </location>
</feature>
<reference evidence="2 3" key="2">
    <citation type="submission" date="2018-11" db="EMBL/GenBank/DDBJ databases">
        <authorList>
            <consortium name="Pathogen Informatics"/>
        </authorList>
    </citation>
    <scope>NUCLEOTIDE SEQUENCE [LARGE SCALE GENOMIC DNA]</scope>
</reference>
<accession>A0A183HR16</accession>
<dbReference type="EMBL" id="UZAJ01012700">
    <property type="protein sequence ID" value="VDO64486.1"/>
    <property type="molecule type" value="Genomic_DNA"/>
</dbReference>
<dbReference type="SUPFAM" id="SSF53098">
    <property type="entry name" value="Ribonuclease H-like"/>
    <property type="match status" value="1"/>
</dbReference>
<dbReference type="Proteomes" id="UP000267606">
    <property type="component" value="Unassembled WGS sequence"/>
</dbReference>
<evidence type="ECO:0000313" key="3">
    <source>
        <dbReference type="Proteomes" id="UP000267606"/>
    </source>
</evidence>
<dbReference type="WBParaSite" id="OFLC_0000992701-mRNA-1">
    <property type="protein sequence ID" value="OFLC_0000992701-mRNA-1"/>
    <property type="gene ID" value="OFLC_0000992701"/>
</dbReference>
<dbReference type="AlphaFoldDB" id="A0A183HR16"/>
<reference evidence="4" key="1">
    <citation type="submission" date="2016-06" db="UniProtKB">
        <authorList>
            <consortium name="WormBaseParasite"/>
        </authorList>
    </citation>
    <scope>IDENTIFICATION</scope>
</reference>
<protein>
    <submittedName>
        <fullName evidence="4">Piwi domain-containing protein</fullName>
    </submittedName>
</protein>
<dbReference type="GO" id="GO:0003676">
    <property type="term" value="F:nucleic acid binding"/>
    <property type="evidence" value="ECO:0007669"/>
    <property type="project" value="InterPro"/>
</dbReference>
<dbReference type="InterPro" id="IPR012337">
    <property type="entry name" value="RNaseH-like_sf"/>
</dbReference>
<proteinExistence type="predicted"/>
<dbReference type="STRING" id="387005.A0A183HR16"/>
<keyword evidence="3" id="KW-1185">Reference proteome</keyword>
<sequence length="177" mass="20349">TNNDGRVFYVEVDNGKWPLRNVFTSSPTNVLFGVICVDRAININDFWDPYHNLIKACTLFGMKFLMIDPLLAKWKGEDQDELRSVVRKMVNECNIRYKGKANLYILFIMANKNARIYGIIKTVCDLEEGIACQVIRARTFRNVSSRPETNVTAHNIILKMNTKLGGVNNKVHQDYNM</sequence>
<name>A0A183HR16_9BILA</name>
<dbReference type="PANTHER" id="PTHR22891">
    <property type="entry name" value="EUKARYOTIC TRANSLATION INITIATION FACTOR 2C"/>
    <property type="match status" value="1"/>
</dbReference>
<gene>
    <name evidence="2" type="ORF">OFLC_LOCUS9925</name>
</gene>
<evidence type="ECO:0000313" key="4">
    <source>
        <dbReference type="WBParaSite" id="OFLC_0000992701-mRNA-1"/>
    </source>
</evidence>
<dbReference type="Gene3D" id="3.40.50.2300">
    <property type="match status" value="1"/>
</dbReference>
<dbReference type="Pfam" id="PF02171">
    <property type="entry name" value="Piwi"/>
    <property type="match status" value="1"/>
</dbReference>
<dbReference type="InterPro" id="IPR003165">
    <property type="entry name" value="Piwi"/>
</dbReference>
<evidence type="ECO:0000259" key="1">
    <source>
        <dbReference type="Pfam" id="PF02171"/>
    </source>
</evidence>
<evidence type="ECO:0000313" key="2">
    <source>
        <dbReference type="EMBL" id="VDO64486.1"/>
    </source>
</evidence>